<dbReference type="InterPro" id="IPR010268">
    <property type="entry name" value="PaREP1"/>
</dbReference>
<dbReference type="Gene3D" id="1.20.120.330">
    <property type="entry name" value="Nucleotidyltransferases domain 2"/>
    <property type="match status" value="1"/>
</dbReference>
<dbReference type="AlphaFoldDB" id="A0AAT9GPR9"/>
<dbReference type="RefSeq" id="WP_369611123.1">
    <property type="nucleotide sequence ID" value="NZ_AP031322.1"/>
</dbReference>
<dbReference type="PANTHER" id="PTHR34237">
    <property type="entry name" value="PAREP8-RELATED"/>
    <property type="match status" value="1"/>
</dbReference>
<evidence type="ECO:0008006" key="2">
    <source>
        <dbReference type="Google" id="ProtNLM"/>
    </source>
</evidence>
<organism evidence="1">
    <name type="scientific">Sulfurisphaera javensis</name>
    <dbReference type="NCBI Taxonomy" id="2049879"/>
    <lineage>
        <taxon>Archaea</taxon>
        <taxon>Thermoproteota</taxon>
        <taxon>Thermoprotei</taxon>
        <taxon>Sulfolobales</taxon>
        <taxon>Sulfolobaceae</taxon>
        <taxon>Sulfurisphaera</taxon>
    </lineage>
</organism>
<reference evidence="1" key="1">
    <citation type="submission" date="2024-03" db="EMBL/GenBank/DDBJ databases">
        <title>Complete genome sequence of Sulfurisphaera javensis strain KD-1.</title>
        <authorList>
            <person name="Sakai H."/>
            <person name="Nur N."/>
            <person name="Suwanto A."/>
            <person name="Kurosawa N."/>
        </authorList>
    </citation>
    <scope>NUCLEOTIDE SEQUENCE</scope>
    <source>
        <strain evidence="1">KD-1</strain>
    </source>
</reference>
<protein>
    <recommendedName>
        <fullName evidence="2">HEPN domain-containing protein</fullName>
    </recommendedName>
</protein>
<dbReference type="GeneID" id="92353811"/>
<proteinExistence type="predicted"/>
<accession>A0AAT9GPR9</accession>
<dbReference type="EMBL" id="AP031322">
    <property type="protein sequence ID" value="BFH72935.1"/>
    <property type="molecule type" value="Genomic_DNA"/>
</dbReference>
<evidence type="ECO:0000313" key="1">
    <source>
        <dbReference type="EMBL" id="BFH72935.1"/>
    </source>
</evidence>
<name>A0AAT9GPR9_9CREN</name>
<gene>
    <name evidence="1" type="ORF">SJAV_08790</name>
</gene>
<dbReference type="Pfam" id="PF05942">
    <property type="entry name" value="PaREP1"/>
    <property type="match status" value="1"/>
</dbReference>
<dbReference type="KEGG" id="sjv:SJAV_08790"/>
<sequence>MNIKMISFKLLEKTWGACASIVRAYGEKHCLEHYRHRDLEEIMSKLVSKTGKELGLLWGACLRLHSNFYENFMVKDDVKMMIEAVKEFVGKMKTLIEEEG</sequence>